<protein>
    <submittedName>
        <fullName evidence="1">Uncharacterized protein</fullName>
    </submittedName>
</protein>
<gene>
    <name evidence="1" type="ORF">MM415A00943_0042</name>
    <name evidence="2" type="ORF">MM415B02148_0004</name>
</gene>
<dbReference type="AlphaFoldDB" id="A0A6M3KB92"/>
<dbReference type="EMBL" id="MT142367">
    <property type="protein sequence ID" value="QJA79139.1"/>
    <property type="molecule type" value="Genomic_DNA"/>
</dbReference>
<organism evidence="1">
    <name type="scientific">viral metagenome</name>
    <dbReference type="NCBI Taxonomy" id="1070528"/>
    <lineage>
        <taxon>unclassified sequences</taxon>
        <taxon>metagenomes</taxon>
        <taxon>organismal metagenomes</taxon>
    </lineage>
</organism>
<evidence type="ECO:0000313" key="2">
    <source>
        <dbReference type="EMBL" id="QJA86018.1"/>
    </source>
</evidence>
<dbReference type="EMBL" id="MT142610">
    <property type="protein sequence ID" value="QJA86018.1"/>
    <property type="molecule type" value="Genomic_DNA"/>
</dbReference>
<accession>A0A6M3KB92</accession>
<name>A0A6M3KB92_9ZZZZ</name>
<reference evidence="1" key="1">
    <citation type="submission" date="2020-03" db="EMBL/GenBank/DDBJ databases">
        <title>The deep terrestrial virosphere.</title>
        <authorList>
            <person name="Holmfeldt K."/>
            <person name="Nilsson E."/>
            <person name="Simone D."/>
            <person name="Lopez-Fernandez M."/>
            <person name="Wu X."/>
            <person name="de Brujin I."/>
            <person name="Lundin D."/>
            <person name="Andersson A."/>
            <person name="Bertilsson S."/>
            <person name="Dopson M."/>
        </authorList>
    </citation>
    <scope>NUCLEOTIDE SEQUENCE</scope>
    <source>
        <strain evidence="1">MM415A00943</strain>
        <strain evidence="2">MM415B02148</strain>
    </source>
</reference>
<sequence>MHQASYTESEKRHTSTTLDECIDVNYSIQNRCEAIYFLDKFVPKSFAIDHILHTLFEDNFIDIMRINEGFCIEERDVDTKLMEGVP</sequence>
<evidence type="ECO:0000313" key="1">
    <source>
        <dbReference type="EMBL" id="QJA79139.1"/>
    </source>
</evidence>
<proteinExistence type="predicted"/>